<protein>
    <submittedName>
        <fullName evidence="1">Uncharacterized protein</fullName>
    </submittedName>
</protein>
<sequence>MASSQISDPATYLASTLHSVAALSFVPVAVHFNLFYHLVAVGPVATAQALADSYNASSSDGKPKSPLSVRLAEDTMYAMSSLRFVDYVDTDAGDTFRVNAVTQHIVNTPSVVHGMNHFTIDPYWSGAFLMRKLQASNFTEYPFQENQTPSQFGYAAVGEQEYANEHTYGIIAKQGRMESFNLFMEGKFGKFGSSMPARIKSFGYDLDGLLSGAEVNGIVMVDIGGGRGEQLIELHQAYPQLTSSQLVLQEYQVDLSLDETAPFSMNAWDYKSSDDQPIRGARAYNLSHIYHNLSDELALSLMKKVSNAMRPEYSRMLIQEFSRNANYGKMHAAMITLYAGRTRSRLQWKDMAAACGLKVTFEKYPDLGEGLIEMMKVK</sequence>
<organism evidence="1 2">
    <name type="scientific">Neophaeococcomyces mojaviensis</name>
    <dbReference type="NCBI Taxonomy" id="3383035"/>
    <lineage>
        <taxon>Eukaryota</taxon>
        <taxon>Fungi</taxon>
        <taxon>Dikarya</taxon>
        <taxon>Ascomycota</taxon>
        <taxon>Pezizomycotina</taxon>
        <taxon>Eurotiomycetes</taxon>
        <taxon>Chaetothyriomycetidae</taxon>
        <taxon>Chaetothyriales</taxon>
        <taxon>Chaetothyriales incertae sedis</taxon>
        <taxon>Neophaeococcomyces</taxon>
    </lineage>
</organism>
<accession>A0ACC3A4E7</accession>
<evidence type="ECO:0000313" key="2">
    <source>
        <dbReference type="Proteomes" id="UP001172386"/>
    </source>
</evidence>
<dbReference type="Proteomes" id="UP001172386">
    <property type="component" value="Unassembled WGS sequence"/>
</dbReference>
<name>A0ACC3A4E7_9EURO</name>
<dbReference type="EMBL" id="JAPDRQ010000109">
    <property type="protein sequence ID" value="KAJ9654914.1"/>
    <property type="molecule type" value="Genomic_DNA"/>
</dbReference>
<evidence type="ECO:0000313" key="1">
    <source>
        <dbReference type="EMBL" id="KAJ9654914.1"/>
    </source>
</evidence>
<reference evidence="1" key="1">
    <citation type="submission" date="2022-10" db="EMBL/GenBank/DDBJ databases">
        <title>Culturing micro-colonial fungi from biological soil crusts in the Mojave desert and describing Neophaeococcomyces mojavensis, and introducing the new genera and species Taxawa tesnikishii.</title>
        <authorList>
            <person name="Kurbessoian T."/>
            <person name="Stajich J.E."/>
        </authorList>
    </citation>
    <scope>NUCLEOTIDE SEQUENCE</scope>
    <source>
        <strain evidence="1">JES_112</strain>
    </source>
</reference>
<proteinExistence type="predicted"/>
<gene>
    <name evidence="1" type="ORF">H2198_006096</name>
</gene>
<comment type="caution">
    <text evidence="1">The sequence shown here is derived from an EMBL/GenBank/DDBJ whole genome shotgun (WGS) entry which is preliminary data.</text>
</comment>
<keyword evidence="2" id="KW-1185">Reference proteome</keyword>